<accession>A0A4E9FYV1</accession>
<dbReference type="KEGG" id="bmy:BM_BM9469"/>
<reference evidence="2" key="1">
    <citation type="journal article" date="2007" name="Science">
        <title>Draft genome of the filarial nematode parasite Brugia malayi.</title>
        <authorList>
            <person name="Ghedin E."/>
            <person name="Wang S."/>
            <person name="Spiro D."/>
            <person name="Caler E."/>
            <person name="Zhao Q."/>
            <person name="Crabtree J."/>
            <person name="Allen J.E."/>
            <person name="Delcher A.L."/>
            <person name="Guiliano D.B."/>
            <person name="Miranda-Saavedra D."/>
            <person name="Angiuoli S.V."/>
            <person name="Creasy T."/>
            <person name="Amedeo P."/>
            <person name="Haas B."/>
            <person name="El-Sayed N.M."/>
            <person name="Wortman J.R."/>
            <person name="Feldblyum T."/>
            <person name="Tallon L."/>
            <person name="Schatz M."/>
            <person name="Shumway M."/>
            <person name="Koo H."/>
            <person name="Salzberg S.L."/>
            <person name="Schobel S."/>
            <person name="Pertea M."/>
            <person name="Pop M."/>
            <person name="White O."/>
            <person name="Barton G.J."/>
            <person name="Carlow C.K."/>
            <person name="Crawford M.J."/>
            <person name="Daub J."/>
            <person name="Dimmic M.W."/>
            <person name="Estes C.F."/>
            <person name="Foster J.M."/>
            <person name="Ganatra M."/>
            <person name="Gregory W.F."/>
            <person name="Johnson N.M."/>
            <person name="Jin J."/>
            <person name="Komuniecki R."/>
            <person name="Korf I."/>
            <person name="Kumar S."/>
            <person name="Laney S."/>
            <person name="Li B.W."/>
            <person name="Li W."/>
            <person name="Lindblom T.H."/>
            <person name="Lustigman S."/>
            <person name="Ma D."/>
            <person name="Maina C.V."/>
            <person name="Martin D.M."/>
            <person name="McCarter J.P."/>
            <person name="McReynolds L."/>
            <person name="Mitreva M."/>
            <person name="Nutman T.B."/>
            <person name="Parkinson J."/>
            <person name="Peregrin-Alvarez J.M."/>
            <person name="Poole C."/>
            <person name="Ren Q."/>
            <person name="Saunders L."/>
            <person name="Sluder A.E."/>
            <person name="Smith K."/>
            <person name="Stanke M."/>
            <person name="Unnasch T.R."/>
            <person name="Ware J."/>
            <person name="Wei A.D."/>
            <person name="Weil G."/>
            <person name="Williams D.J."/>
            <person name="Zhang Y."/>
            <person name="Williams S.A."/>
            <person name="Fraser-Liggett C."/>
            <person name="Slatko B."/>
            <person name="Blaxter M.L."/>
            <person name="Scott A.L."/>
        </authorList>
    </citation>
    <scope>NUCLEOTIDE SEQUENCE</scope>
    <source>
        <strain evidence="2">FR3</strain>
    </source>
</reference>
<reference evidence="1" key="2">
    <citation type="submission" date="2019-04" db="EMBL/GenBank/DDBJ databases">
        <authorList>
            <person name="Howe K."/>
            <person name="Paulini M."/>
            <person name="Williams G."/>
        </authorList>
    </citation>
    <scope>NUCLEOTIDE SEQUENCE [LARGE SCALE GENOMIC DNA]</scope>
    <source>
        <strain evidence="1">FR3</strain>
    </source>
</reference>
<sequence length="124" mass="13813">MEWYHWEGCSRQRAIDKALIELHEEEINLSLGQTQLRAAIEGLVGCYYNLVEKYSITSMQDAMSEGWELLTAKLAGGGVSSRRERFIEFGGPNGGNGEVEYNIATSVGRVLTSKEGNFIIVDDH</sequence>
<proteinExistence type="predicted"/>
<accession>A0A8L7TK06</accession>
<dbReference type="GeneID" id="66060426"/>
<evidence type="ECO:0000313" key="2">
    <source>
        <dbReference type="Proteomes" id="UP000006672"/>
    </source>
</evidence>
<dbReference type="RefSeq" id="XP_042938570.1">
    <property type="nucleotide sequence ID" value="XM_043082636.1"/>
</dbReference>
<organism evidence="1">
    <name type="scientific">Brugia malayi</name>
    <name type="common">Filarial nematode worm</name>
    <dbReference type="NCBI Taxonomy" id="6279"/>
    <lineage>
        <taxon>Eukaryota</taxon>
        <taxon>Metazoa</taxon>
        <taxon>Ecdysozoa</taxon>
        <taxon>Nematoda</taxon>
        <taxon>Chromadorea</taxon>
        <taxon>Rhabditida</taxon>
        <taxon>Spirurina</taxon>
        <taxon>Spiruromorpha</taxon>
        <taxon>Filarioidea</taxon>
        <taxon>Onchocercidae</taxon>
        <taxon>Brugia</taxon>
    </lineage>
</organism>
<dbReference type="WBParaSite" id="Bm9469.1">
    <property type="protein sequence ID" value="Bm9469.1"/>
    <property type="gene ID" value="WBGene00229730"/>
</dbReference>
<name>A0A4E9FYV1_BRUMA</name>
<keyword evidence="2" id="KW-1185">Reference proteome</keyword>
<reference evidence="3" key="3">
    <citation type="submission" date="2022-04" db="UniProtKB">
        <authorList>
            <consortium name="WormBaseParasite"/>
        </authorList>
    </citation>
    <scope>IDENTIFICATION</scope>
</reference>
<evidence type="ECO:0000313" key="1">
    <source>
        <dbReference type="EMBL" id="VIO99650.1"/>
    </source>
</evidence>
<dbReference type="CTD" id="66060426"/>
<protein>
    <submittedName>
        <fullName evidence="1 3">Uncharacterized protein</fullName>
    </submittedName>
</protein>
<dbReference type="Proteomes" id="UP000006672">
    <property type="component" value="Unassembled WGS sequence"/>
</dbReference>
<dbReference type="EMBL" id="CAAKNF010000001">
    <property type="protein sequence ID" value="VIO99650.1"/>
    <property type="molecule type" value="Genomic_DNA"/>
</dbReference>
<gene>
    <name evidence="1" type="primary">Bm9469</name>
    <name evidence="1" type="ORF">BM_BM9469</name>
</gene>
<evidence type="ECO:0000313" key="3">
    <source>
        <dbReference type="WBParaSite" id="Bm9469.1"/>
    </source>
</evidence>
<dbReference type="AlphaFoldDB" id="A0A4E9FYV1"/>